<feature type="compositionally biased region" description="Acidic residues" evidence="1">
    <location>
        <begin position="37"/>
        <end position="47"/>
    </location>
</feature>
<gene>
    <name evidence="2" type="ORF">PITG_08648</name>
</gene>
<dbReference type="OrthoDB" id="129661at2759"/>
<evidence type="ECO:0000313" key="2">
    <source>
        <dbReference type="EMBL" id="EEY55060.1"/>
    </source>
</evidence>
<dbReference type="EMBL" id="DS028130">
    <property type="protein sequence ID" value="EEY55060.1"/>
    <property type="molecule type" value="Genomic_DNA"/>
</dbReference>
<dbReference type="AlphaFoldDB" id="D0NB52"/>
<feature type="region of interest" description="Disordered" evidence="1">
    <location>
        <begin position="37"/>
        <end position="65"/>
    </location>
</feature>
<reference evidence="3" key="1">
    <citation type="journal article" date="2009" name="Nature">
        <title>Genome sequence and analysis of the Irish potato famine pathogen Phytophthora infestans.</title>
        <authorList>
            <consortium name="The Broad Institute Genome Sequencing Platform"/>
            <person name="Haas B.J."/>
            <person name="Kamoun S."/>
            <person name="Zody M.C."/>
            <person name="Jiang R.H."/>
            <person name="Handsaker R.E."/>
            <person name="Cano L.M."/>
            <person name="Grabherr M."/>
            <person name="Kodira C.D."/>
            <person name="Raffaele S."/>
            <person name="Torto-Alalibo T."/>
            <person name="Bozkurt T.O."/>
            <person name="Ah-Fong A.M."/>
            <person name="Alvarado L."/>
            <person name="Anderson V.L."/>
            <person name="Armstrong M.R."/>
            <person name="Avrova A."/>
            <person name="Baxter L."/>
            <person name="Beynon J."/>
            <person name="Boevink P.C."/>
            <person name="Bollmann S.R."/>
            <person name="Bos J.I."/>
            <person name="Bulone V."/>
            <person name="Cai G."/>
            <person name="Cakir C."/>
            <person name="Carrington J.C."/>
            <person name="Chawner M."/>
            <person name="Conti L."/>
            <person name="Costanzo S."/>
            <person name="Ewan R."/>
            <person name="Fahlgren N."/>
            <person name="Fischbach M.A."/>
            <person name="Fugelstad J."/>
            <person name="Gilroy E.M."/>
            <person name="Gnerre S."/>
            <person name="Green P.J."/>
            <person name="Grenville-Briggs L.J."/>
            <person name="Griffith J."/>
            <person name="Grunwald N.J."/>
            <person name="Horn K."/>
            <person name="Horner N.R."/>
            <person name="Hu C.H."/>
            <person name="Huitema E."/>
            <person name="Jeong D.H."/>
            <person name="Jones A.M."/>
            <person name="Jones J.D."/>
            <person name="Jones R.W."/>
            <person name="Karlsson E.K."/>
            <person name="Kunjeti S.G."/>
            <person name="Lamour K."/>
            <person name="Liu Z."/>
            <person name="Ma L."/>
            <person name="Maclean D."/>
            <person name="Chibucos M.C."/>
            <person name="McDonald H."/>
            <person name="McWalters J."/>
            <person name="Meijer H.J."/>
            <person name="Morgan W."/>
            <person name="Morris P.F."/>
            <person name="Munro C.A."/>
            <person name="O'Neill K."/>
            <person name="Ospina-Giraldo M."/>
            <person name="Pinzon A."/>
            <person name="Pritchard L."/>
            <person name="Ramsahoye B."/>
            <person name="Ren Q."/>
            <person name="Restrepo S."/>
            <person name="Roy S."/>
            <person name="Sadanandom A."/>
            <person name="Savidor A."/>
            <person name="Schornack S."/>
            <person name="Schwartz D.C."/>
            <person name="Schumann U.D."/>
            <person name="Schwessinger B."/>
            <person name="Seyer L."/>
            <person name="Sharpe T."/>
            <person name="Silvar C."/>
            <person name="Song J."/>
            <person name="Studholme D.J."/>
            <person name="Sykes S."/>
            <person name="Thines M."/>
            <person name="van de Vondervoort P.J."/>
            <person name="Phuntumart V."/>
            <person name="Wawra S."/>
            <person name="Weide R."/>
            <person name="Win J."/>
            <person name="Young C."/>
            <person name="Zhou S."/>
            <person name="Fry W."/>
            <person name="Meyers B.C."/>
            <person name="van West P."/>
            <person name="Ristaino J."/>
            <person name="Govers F."/>
            <person name="Birch P.R."/>
            <person name="Whisson S.C."/>
            <person name="Judelson H.S."/>
            <person name="Nusbaum C."/>
        </authorList>
    </citation>
    <scope>NUCLEOTIDE SEQUENCE [LARGE SCALE GENOMIC DNA]</scope>
    <source>
        <strain evidence="3">T30-4</strain>
    </source>
</reference>
<organism evidence="2 3">
    <name type="scientific">Phytophthora infestans (strain T30-4)</name>
    <name type="common">Potato late blight agent</name>
    <dbReference type="NCBI Taxonomy" id="403677"/>
    <lineage>
        <taxon>Eukaryota</taxon>
        <taxon>Sar</taxon>
        <taxon>Stramenopiles</taxon>
        <taxon>Oomycota</taxon>
        <taxon>Peronosporomycetes</taxon>
        <taxon>Peronosporales</taxon>
        <taxon>Peronosporaceae</taxon>
        <taxon>Phytophthora</taxon>
    </lineage>
</organism>
<dbReference type="HOGENOM" id="CLU_1942196_0_0_1"/>
<accession>D0NB52</accession>
<evidence type="ECO:0000313" key="3">
    <source>
        <dbReference type="Proteomes" id="UP000006643"/>
    </source>
</evidence>
<feature type="region of interest" description="Disordered" evidence="1">
    <location>
        <begin position="101"/>
        <end position="130"/>
    </location>
</feature>
<evidence type="ECO:0000256" key="1">
    <source>
        <dbReference type="SAM" id="MobiDB-lite"/>
    </source>
</evidence>
<dbReference type="Proteomes" id="UP000006643">
    <property type="component" value="Unassembled WGS sequence"/>
</dbReference>
<keyword evidence="3" id="KW-1185">Reference proteome</keyword>
<feature type="compositionally biased region" description="Basic and acidic residues" evidence="1">
    <location>
        <begin position="109"/>
        <end position="118"/>
    </location>
</feature>
<dbReference type="InParanoid" id="D0NB52"/>
<sequence>MAEDRRTRNVNGQQKITYNALGIEDDDASDEDYVLEAVSEDEEEDENLSSGKSNEGSTAAAAPAFGPAKMINSWEEFEKIFNAYKKKYKLNFRVRSSEKTALYNSARGGAEENGREDAAAEALPKTRAQS</sequence>
<dbReference type="GeneID" id="9465761"/>
<feature type="compositionally biased region" description="Polar residues" evidence="1">
    <location>
        <begin position="48"/>
        <end position="57"/>
    </location>
</feature>
<dbReference type="RefSeq" id="XP_002904005.1">
    <property type="nucleotide sequence ID" value="XM_002903959.1"/>
</dbReference>
<protein>
    <submittedName>
        <fullName evidence="2">Uncharacterized protein</fullName>
    </submittedName>
</protein>
<proteinExistence type="predicted"/>
<dbReference type="VEuPathDB" id="FungiDB:PITG_08648"/>
<dbReference type="KEGG" id="pif:PITG_08648"/>
<name>D0NB52_PHYIT</name>